<keyword evidence="3" id="KW-1185">Reference proteome</keyword>
<comment type="caution">
    <text evidence="2">The sequence shown here is derived from an EMBL/GenBank/DDBJ whole genome shotgun (WGS) entry which is preliminary data.</text>
</comment>
<evidence type="ECO:0000313" key="2">
    <source>
        <dbReference type="EMBL" id="GAA1622281.1"/>
    </source>
</evidence>
<sequence length="440" mass="46345">MLALAGAVALLSGWGIQAAQAAPGDISAVKIAWSDATHTKIRISWSETTPVANSLTWMTDSQMVTAIGSTTAGGPNELVVGTGSFGPSVEAAAKNWIVVSDPAGDEARSVDFDTFVYYQADVQLSFAPDGTLHWTAAPDTVPDGTPGDPLDLPKAYRYALRQRVDNDPAGMYDCKDVPASAPTSSRTGVVPRLGTASALVLDISNEWGTSATDAGFVETTAALTIAAPTATQYGTSTTFTGKLTAGFMFIRGMPPFCDQQLEPRAGQTLTLQARPIGATAWSVVGSVQTDVNGNYKLAVKNQGAREYRVVRATIASRHTSPFGGDTAAYGGSSASKVVRTSTRVRSAKFIAPVINYGTKPQAYLWVDPAGSQRAALQFKNASGAWQGVMHKTLSSGRGIATFAWNRRGATQFRWWVPGSTTSGGLKVDPVYTAAFTLTVR</sequence>
<feature type="chain" id="PRO_5046254557" description="Ig-like domain-containing protein" evidence="1">
    <location>
        <begin position="22"/>
        <end position="440"/>
    </location>
</feature>
<accession>A0ABN2EYG3</accession>
<keyword evidence="1" id="KW-0732">Signal</keyword>
<proteinExistence type="predicted"/>
<name>A0ABN2EYG3_9ACTN</name>
<dbReference type="EMBL" id="BAAANE010000002">
    <property type="protein sequence ID" value="GAA1622281.1"/>
    <property type="molecule type" value="Genomic_DNA"/>
</dbReference>
<organism evidence="2 3">
    <name type="scientific">Kribbella alba</name>
    <dbReference type="NCBI Taxonomy" id="190197"/>
    <lineage>
        <taxon>Bacteria</taxon>
        <taxon>Bacillati</taxon>
        <taxon>Actinomycetota</taxon>
        <taxon>Actinomycetes</taxon>
        <taxon>Propionibacteriales</taxon>
        <taxon>Kribbellaceae</taxon>
        <taxon>Kribbella</taxon>
    </lineage>
</organism>
<gene>
    <name evidence="2" type="ORF">GCM10009744_06900</name>
</gene>
<protein>
    <recommendedName>
        <fullName evidence="4">Ig-like domain-containing protein</fullName>
    </recommendedName>
</protein>
<evidence type="ECO:0000256" key="1">
    <source>
        <dbReference type="SAM" id="SignalP"/>
    </source>
</evidence>
<dbReference type="Proteomes" id="UP001501319">
    <property type="component" value="Unassembled WGS sequence"/>
</dbReference>
<reference evidence="2 3" key="1">
    <citation type="journal article" date="2019" name="Int. J. Syst. Evol. Microbiol.">
        <title>The Global Catalogue of Microorganisms (GCM) 10K type strain sequencing project: providing services to taxonomists for standard genome sequencing and annotation.</title>
        <authorList>
            <consortium name="The Broad Institute Genomics Platform"/>
            <consortium name="The Broad Institute Genome Sequencing Center for Infectious Disease"/>
            <person name="Wu L."/>
            <person name="Ma J."/>
        </authorList>
    </citation>
    <scope>NUCLEOTIDE SEQUENCE [LARGE SCALE GENOMIC DNA]</scope>
    <source>
        <strain evidence="2 3">JCM 14306</strain>
    </source>
</reference>
<feature type="signal peptide" evidence="1">
    <location>
        <begin position="1"/>
        <end position="21"/>
    </location>
</feature>
<evidence type="ECO:0008006" key="4">
    <source>
        <dbReference type="Google" id="ProtNLM"/>
    </source>
</evidence>
<evidence type="ECO:0000313" key="3">
    <source>
        <dbReference type="Proteomes" id="UP001501319"/>
    </source>
</evidence>